<dbReference type="AlphaFoldDB" id="I6ZTF6"/>
<reference evidence="2 3" key="1">
    <citation type="journal article" date="2013" name="PLoS ONE">
        <title>Genomic analysis of Melioribacter roseus, facultatively anaerobic organotrophic bacterium representing a novel deep lineage within Bacteriodetes/Chlorobi group.</title>
        <authorList>
            <person name="Kadnikov V.V."/>
            <person name="Mardanov A.V."/>
            <person name="Podosokorskaya O.A."/>
            <person name="Gavrilov S.N."/>
            <person name="Kublanov I.V."/>
            <person name="Beletsky A.V."/>
            <person name="Bonch-Osmolovskaya E.A."/>
            <person name="Ravin N.V."/>
        </authorList>
    </citation>
    <scope>NUCLEOTIDE SEQUENCE [LARGE SCALE GENOMIC DNA]</scope>
    <source>
        <strain evidence="3">JCM 17771 / P3M-2</strain>
    </source>
</reference>
<name>I6ZTF6_MELRP</name>
<dbReference type="RefSeq" id="WP_014856761.1">
    <property type="nucleotide sequence ID" value="NC_018178.1"/>
</dbReference>
<dbReference type="Proteomes" id="UP000009011">
    <property type="component" value="Chromosome"/>
</dbReference>
<dbReference type="Gene3D" id="3.20.20.210">
    <property type="match status" value="1"/>
</dbReference>
<feature type="domain" description="Uroporphyrinogen decarboxylase (URO-D)" evidence="1">
    <location>
        <begin position="53"/>
        <end position="336"/>
    </location>
</feature>
<dbReference type="EMBL" id="CP003557">
    <property type="protein sequence ID" value="AFN75329.1"/>
    <property type="molecule type" value="Genomic_DNA"/>
</dbReference>
<dbReference type="OrthoDB" id="9780425at2"/>
<organism evidence="2 3">
    <name type="scientific">Melioribacter roseus (strain DSM 23840 / JCM 17771 / VKM B-2668 / P3M-2)</name>
    <dbReference type="NCBI Taxonomy" id="1191523"/>
    <lineage>
        <taxon>Bacteria</taxon>
        <taxon>Pseudomonadati</taxon>
        <taxon>Ignavibacteriota</taxon>
        <taxon>Ignavibacteria</taxon>
        <taxon>Ignavibacteriales</taxon>
        <taxon>Melioribacteraceae</taxon>
        <taxon>Melioribacter</taxon>
    </lineage>
</organism>
<dbReference type="STRING" id="1191523.MROS_2099"/>
<dbReference type="Pfam" id="PF01208">
    <property type="entry name" value="URO-D"/>
    <property type="match status" value="1"/>
</dbReference>
<dbReference type="GO" id="GO:0006779">
    <property type="term" value="P:porphyrin-containing compound biosynthetic process"/>
    <property type="evidence" value="ECO:0007669"/>
    <property type="project" value="InterPro"/>
</dbReference>
<evidence type="ECO:0000313" key="2">
    <source>
        <dbReference type="EMBL" id="AFN75329.1"/>
    </source>
</evidence>
<gene>
    <name evidence="2" type="ordered locus">MROS_2099</name>
</gene>
<dbReference type="PANTHER" id="PTHR47099">
    <property type="entry name" value="METHYLCOBAMIDE:COM METHYLTRANSFERASE MTBA"/>
    <property type="match status" value="1"/>
</dbReference>
<dbReference type="KEGG" id="mro:MROS_2099"/>
<evidence type="ECO:0000259" key="1">
    <source>
        <dbReference type="Pfam" id="PF01208"/>
    </source>
</evidence>
<dbReference type="eggNOG" id="COG0407">
    <property type="taxonomic scope" value="Bacteria"/>
</dbReference>
<dbReference type="InterPro" id="IPR038071">
    <property type="entry name" value="UROD/MetE-like_sf"/>
</dbReference>
<dbReference type="CDD" id="cd03465">
    <property type="entry name" value="URO-D_like"/>
    <property type="match status" value="1"/>
</dbReference>
<protein>
    <submittedName>
        <fullName evidence="2">Uroporphyrinogen decarboxylase (URO-D)</fullName>
    </submittedName>
</protein>
<dbReference type="InterPro" id="IPR052024">
    <property type="entry name" value="Methanogen_methyltrans"/>
</dbReference>
<sequence>MSRKLLLKAVEQAYSDRRRLVAPLLGFPGINLTNSSIKVAQQNYIEHYKVLNALYNEFHPDAMFTLMDLSVEANALGCYTLFPQEESATVLHSSFDESRLEFMNSIEIEGDSRALSYCATVKKMSENFQDSMTCAYITGPYTLAGLILGANKAAEMTLTNPELLDDVCGTAYEKIKTYAEMLTSSGAKAVCVLEPSAVMLGPEQFIRFSAEYVKRITEIYSESDIAFIYHICGNSMHLLEAMCDAGVNALSLDSPETGMDIKKACKSAGDNIIVIGNINPAGKILYGTDDEVFNETEKLLNETAEFPNFVLSTGCDLPQAVPLENIRAFMDAGRKYKLP</sequence>
<dbReference type="InterPro" id="IPR000257">
    <property type="entry name" value="Uroporphyrinogen_deCOase"/>
</dbReference>
<proteinExistence type="predicted"/>
<keyword evidence="3" id="KW-1185">Reference proteome</keyword>
<dbReference type="HOGENOM" id="CLU_040933_2_1_10"/>
<evidence type="ECO:0000313" key="3">
    <source>
        <dbReference type="Proteomes" id="UP000009011"/>
    </source>
</evidence>
<dbReference type="GO" id="GO:0004853">
    <property type="term" value="F:uroporphyrinogen decarboxylase activity"/>
    <property type="evidence" value="ECO:0007669"/>
    <property type="project" value="InterPro"/>
</dbReference>
<dbReference type="SUPFAM" id="SSF51726">
    <property type="entry name" value="UROD/MetE-like"/>
    <property type="match status" value="1"/>
</dbReference>
<accession>I6ZTF6</accession>
<dbReference type="PANTHER" id="PTHR47099:SF1">
    <property type="entry name" value="METHYLCOBAMIDE:COM METHYLTRANSFERASE MTBA"/>
    <property type="match status" value="1"/>
</dbReference>